<evidence type="ECO:0000313" key="15">
    <source>
        <dbReference type="Proteomes" id="UP001178507"/>
    </source>
</evidence>
<proteinExistence type="predicted"/>
<keyword evidence="2" id="KW-0723">Serine/threonine-protein kinase</keyword>
<feature type="compositionally biased region" description="Low complexity" evidence="11">
    <location>
        <begin position="66"/>
        <end position="96"/>
    </location>
</feature>
<dbReference type="InterPro" id="IPR014710">
    <property type="entry name" value="RmlC-like_jellyroll"/>
</dbReference>
<evidence type="ECO:0000256" key="11">
    <source>
        <dbReference type="SAM" id="MobiDB-lite"/>
    </source>
</evidence>
<comment type="cofactor">
    <cofactor evidence="1">
        <name>Mg(2+)</name>
        <dbReference type="ChEBI" id="CHEBI:18420"/>
    </cofactor>
</comment>
<protein>
    <recommendedName>
        <fullName evidence="10">cGMP-dependent protein kinase</fullName>
    </recommendedName>
</protein>
<dbReference type="SUPFAM" id="SSF56112">
    <property type="entry name" value="Protein kinase-like (PK-like)"/>
    <property type="match status" value="1"/>
</dbReference>
<dbReference type="GO" id="GO:0004691">
    <property type="term" value="F:cAMP-dependent protein kinase activity"/>
    <property type="evidence" value="ECO:0007669"/>
    <property type="project" value="TreeGrafter"/>
</dbReference>
<dbReference type="PROSITE" id="PS50011">
    <property type="entry name" value="PROTEIN_KINASE_DOM"/>
    <property type="match status" value="1"/>
</dbReference>
<dbReference type="PROSITE" id="PS00108">
    <property type="entry name" value="PROTEIN_KINASE_ST"/>
    <property type="match status" value="1"/>
</dbReference>
<sequence>MSPPVWRRTPSVQTRPAHSLATPMSRTSSGGESCDATGRRFLPLATLRGVGKSWSAVVDEDGSQPSRSGALGSRLSGSISHSVASDGSRSSRSRASFVHKRLRPSKSACSGTEGFGITAFTASQPQVPAASHYSMDLDGPDFQIFATGLQKGSVLCSALDLLHLQSLAQKVQLYYFAPGEVAAKKDMASSHLYVVRDGFFVLEEGARLGPCCVFGELDLLQLHSEVFAGGAGGSCLGIAKCWLLEQLKQLRRQLTSQSRRLLRESDLFRYLDAANISRLSRKSCTVKHRRGDCVIPKGELSRGHVYLVKSGELVSRDANGWTTLLSVGDCLCHGCVTGIHASAVHADSEEVELLAMHYSSLQAALGVHAQDFLWRCVLLAALRDHWSSHTAFEELLTFRADPEALARACIIRTLTPDSELPPEECQSIHWYMLLDGHLTHDSHRMAPFEWQHCQGNVSLHAGSFCTLALLLKDAVSDPCESDESESPDKLRLVQQVFLFRNLDSTEQKLLAESSRLISRRAGETIYKEGDLASQSFVVVQGEVTQSQGGRLLRTLGGFSTFGEQALLSNQTRALTITCKTERASLLAIDKMVFEQVVKERVFAQLQFQLQLQRADIEMEDLRRVCTLGYGTFGVVQLVEHKASRARYALKCISRGEAEARQQQERIKAEREILADVDHPFILKLVRTFKDSRQALSDWGWPPVLLRRWAEREQFGASPAPGEQDTGSTFKASGPSSPLRILSFNLLADCKQKNEAWMPSAEEALSWKPRRLRLLEILLQDHPDIICVQELDVGALPELKDAGYAAFSTDTASDCVAVFFRTDRLELLSCHSLDFAAVAVLRDVQLGTTAVASAHFQSGKNELAETARSGQVCKLFDFMQQLAADHVVVACDLNAVPKLESAGEASAYWTARSHSLNLHSAYEKAEEPEYTTWKLRPKGEIKRTIDYIFHTKTLDAVGVLEPPEMPPERFVYILTEFVTGGELFNAIRSLGILSGSQARFYTGSLILALQALHAKKIVYRDLKPENVLLDNYGYIKLIDFGCAVRLDKGSHRSLVGTPHYMAPEVILGEAYSYSCDVWSLGVCLFEFVCGPLPFGQSSEDPKQVFQDILLSKLFFPEHFTNVSGKHLLRCLLRKNSRLRIGCGERGLQDVQEHSYFRKFSFVRLLGRNLEPPQVSSPHHAPPEEQQSESCELKPSVSSGPECDDWATDF</sequence>
<keyword evidence="8" id="KW-0460">Magnesium</keyword>
<dbReference type="SUPFAM" id="SSF56219">
    <property type="entry name" value="DNase I-like"/>
    <property type="match status" value="1"/>
</dbReference>
<feature type="compositionally biased region" description="Polar residues" evidence="11">
    <location>
        <begin position="10"/>
        <end position="31"/>
    </location>
</feature>
<dbReference type="Gene3D" id="1.10.510.10">
    <property type="entry name" value="Transferase(Phosphotransferase) domain 1"/>
    <property type="match status" value="1"/>
</dbReference>
<dbReference type="InterPro" id="IPR008271">
    <property type="entry name" value="Ser/Thr_kinase_AS"/>
</dbReference>
<dbReference type="Gene3D" id="2.60.120.10">
    <property type="entry name" value="Jelly Rolls"/>
    <property type="match status" value="3"/>
</dbReference>
<evidence type="ECO:0000256" key="5">
    <source>
        <dbReference type="ARBA" id="ARBA00022741"/>
    </source>
</evidence>
<evidence type="ECO:0000256" key="10">
    <source>
        <dbReference type="ARBA" id="ARBA00024113"/>
    </source>
</evidence>
<dbReference type="AlphaFoldDB" id="A0AA36NI26"/>
<dbReference type="GO" id="GO:0030553">
    <property type="term" value="F:cGMP binding"/>
    <property type="evidence" value="ECO:0007669"/>
    <property type="project" value="UniProtKB-KW"/>
</dbReference>
<accession>A0AA36NI26</accession>
<evidence type="ECO:0000259" key="12">
    <source>
        <dbReference type="PROSITE" id="PS50011"/>
    </source>
</evidence>
<dbReference type="SMART" id="SM00100">
    <property type="entry name" value="cNMP"/>
    <property type="match status" value="3"/>
</dbReference>
<feature type="domain" description="Protein kinase" evidence="12">
    <location>
        <begin position="860"/>
        <end position="1155"/>
    </location>
</feature>
<dbReference type="Proteomes" id="UP001178507">
    <property type="component" value="Unassembled WGS sequence"/>
</dbReference>
<dbReference type="InterPro" id="IPR000595">
    <property type="entry name" value="cNMP-bd_dom"/>
</dbReference>
<organism evidence="14 15">
    <name type="scientific">Effrenium voratum</name>
    <dbReference type="NCBI Taxonomy" id="2562239"/>
    <lineage>
        <taxon>Eukaryota</taxon>
        <taxon>Sar</taxon>
        <taxon>Alveolata</taxon>
        <taxon>Dinophyceae</taxon>
        <taxon>Suessiales</taxon>
        <taxon>Symbiodiniaceae</taxon>
        <taxon>Effrenium</taxon>
    </lineage>
</organism>
<dbReference type="PANTHER" id="PTHR24353:SF37">
    <property type="entry name" value="CAMP-DEPENDENT PROTEIN KINASE CATALYTIC SUBUNIT PRKX"/>
    <property type="match status" value="1"/>
</dbReference>
<keyword evidence="7" id="KW-0067">ATP-binding</keyword>
<feature type="domain" description="Cyclic nucleotide-binding" evidence="13">
    <location>
        <begin position="155"/>
        <end position="220"/>
    </location>
</feature>
<keyword evidence="4" id="KW-0808">Transferase</keyword>
<keyword evidence="5" id="KW-0547">Nucleotide-binding</keyword>
<feature type="region of interest" description="Disordered" evidence="11">
    <location>
        <begin position="58"/>
        <end position="97"/>
    </location>
</feature>
<evidence type="ECO:0000256" key="4">
    <source>
        <dbReference type="ARBA" id="ARBA00022679"/>
    </source>
</evidence>
<evidence type="ECO:0000256" key="6">
    <source>
        <dbReference type="ARBA" id="ARBA00022777"/>
    </source>
</evidence>
<dbReference type="EMBL" id="CAUJNA010003701">
    <property type="protein sequence ID" value="CAJ1408007.1"/>
    <property type="molecule type" value="Genomic_DNA"/>
</dbReference>
<keyword evidence="9" id="KW-0142">cGMP-binding</keyword>
<gene>
    <name evidence="14" type="ORF">EVOR1521_LOCUS29570</name>
</gene>
<feature type="region of interest" description="Disordered" evidence="11">
    <location>
        <begin position="1171"/>
        <end position="1208"/>
    </location>
</feature>
<dbReference type="InterPro" id="IPR018490">
    <property type="entry name" value="cNMP-bd_dom_sf"/>
</dbReference>
<feature type="region of interest" description="Disordered" evidence="11">
    <location>
        <begin position="1"/>
        <end position="36"/>
    </location>
</feature>
<dbReference type="Gene3D" id="3.60.10.10">
    <property type="entry name" value="Endonuclease/exonuclease/phosphatase"/>
    <property type="match status" value="1"/>
</dbReference>
<feature type="domain" description="Cyclic nucleotide-binding" evidence="13">
    <location>
        <begin position="498"/>
        <end position="597"/>
    </location>
</feature>
<reference evidence="14" key="1">
    <citation type="submission" date="2023-08" db="EMBL/GenBank/DDBJ databases">
        <authorList>
            <person name="Chen Y."/>
            <person name="Shah S."/>
            <person name="Dougan E. K."/>
            <person name="Thang M."/>
            <person name="Chan C."/>
        </authorList>
    </citation>
    <scope>NUCLEOTIDE SEQUENCE</scope>
</reference>
<keyword evidence="3" id="KW-0140">cGMP</keyword>
<dbReference type="InterPro" id="IPR005135">
    <property type="entry name" value="Endo/exonuclease/phosphatase"/>
</dbReference>
<keyword evidence="6" id="KW-0418">Kinase</keyword>
<name>A0AA36NI26_9DINO</name>
<evidence type="ECO:0000256" key="1">
    <source>
        <dbReference type="ARBA" id="ARBA00001946"/>
    </source>
</evidence>
<evidence type="ECO:0000256" key="8">
    <source>
        <dbReference type="ARBA" id="ARBA00022842"/>
    </source>
</evidence>
<dbReference type="SUPFAM" id="SSF51206">
    <property type="entry name" value="cAMP-binding domain-like"/>
    <property type="match status" value="3"/>
</dbReference>
<dbReference type="GO" id="GO:0005524">
    <property type="term" value="F:ATP binding"/>
    <property type="evidence" value="ECO:0007669"/>
    <property type="project" value="UniProtKB-KW"/>
</dbReference>
<dbReference type="CDD" id="cd00038">
    <property type="entry name" value="CAP_ED"/>
    <property type="match status" value="1"/>
</dbReference>
<dbReference type="SMART" id="SM00220">
    <property type="entry name" value="S_TKc"/>
    <property type="match status" value="1"/>
</dbReference>
<dbReference type="GO" id="GO:0005952">
    <property type="term" value="C:cAMP-dependent protein kinase complex"/>
    <property type="evidence" value="ECO:0007669"/>
    <property type="project" value="TreeGrafter"/>
</dbReference>
<evidence type="ECO:0000256" key="9">
    <source>
        <dbReference type="ARBA" id="ARBA00022992"/>
    </source>
</evidence>
<dbReference type="PROSITE" id="PS50042">
    <property type="entry name" value="CNMP_BINDING_3"/>
    <property type="match status" value="2"/>
</dbReference>
<dbReference type="Pfam" id="PF00027">
    <property type="entry name" value="cNMP_binding"/>
    <property type="match status" value="1"/>
</dbReference>
<dbReference type="Pfam" id="PF00069">
    <property type="entry name" value="Pkinase"/>
    <property type="match status" value="2"/>
</dbReference>
<evidence type="ECO:0000256" key="3">
    <source>
        <dbReference type="ARBA" id="ARBA00022535"/>
    </source>
</evidence>
<evidence type="ECO:0000313" key="14">
    <source>
        <dbReference type="EMBL" id="CAJ1408007.1"/>
    </source>
</evidence>
<evidence type="ECO:0000256" key="7">
    <source>
        <dbReference type="ARBA" id="ARBA00022840"/>
    </source>
</evidence>
<evidence type="ECO:0000256" key="2">
    <source>
        <dbReference type="ARBA" id="ARBA00022527"/>
    </source>
</evidence>
<keyword evidence="15" id="KW-1185">Reference proteome</keyword>
<dbReference type="InterPro" id="IPR000719">
    <property type="entry name" value="Prot_kinase_dom"/>
</dbReference>
<dbReference type="InterPro" id="IPR036691">
    <property type="entry name" value="Endo/exonu/phosph_ase_sf"/>
</dbReference>
<comment type="caution">
    <text evidence="14">The sequence shown here is derived from an EMBL/GenBank/DDBJ whole genome shotgun (WGS) entry which is preliminary data.</text>
</comment>
<dbReference type="Gene3D" id="3.30.200.20">
    <property type="entry name" value="Phosphorylase Kinase, domain 1"/>
    <property type="match status" value="2"/>
</dbReference>
<dbReference type="PANTHER" id="PTHR24353">
    <property type="entry name" value="CYCLIC NUCLEOTIDE-DEPENDENT PROTEIN KINASE"/>
    <property type="match status" value="1"/>
</dbReference>
<evidence type="ECO:0000259" key="13">
    <source>
        <dbReference type="PROSITE" id="PS50042"/>
    </source>
</evidence>
<dbReference type="InterPro" id="IPR011009">
    <property type="entry name" value="Kinase-like_dom_sf"/>
</dbReference>
<dbReference type="Pfam" id="PF03372">
    <property type="entry name" value="Exo_endo_phos"/>
    <property type="match status" value="1"/>
</dbReference>